<dbReference type="InterPro" id="IPR009010">
    <property type="entry name" value="Asp_de-COase-like_dom_sf"/>
</dbReference>
<dbReference type="FunFam" id="2.40.40.20:FF:000005">
    <property type="entry name" value="Periplasmic nitrate reductase"/>
    <property type="match status" value="1"/>
</dbReference>
<evidence type="ECO:0000259" key="16">
    <source>
        <dbReference type="Pfam" id="PF00384"/>
    </source>
</evidence>
<evidence type="ECO:0000256" key="3">
    <source>
        <dbReference type="ARBA" id="ARBA00022485"/>
    </source>
</evidence>
<dbReference type="GO" id="GO:0046872">
    <property type="term" value="F:metal ion binding"/>
    <property type="evidence" value="ECO:0007669"/>
    <property type="project" value="UniProtKB-KW"/>
</dbReference>
<protein>
    <recommendedName>
        <fullName evidence="15">nitrate reductase (cytochrome)</fullName>
        <ecNumber evidence="15">1.9.6.1</ecNumber>
    </recommendedName>
</protein>
<dbReference type="InterPro" id="IPR006655">
    <property type="entry name" value="Mopterin_OxRdtase_prok_CS"/>
</dbReference>
<comment type="cofactor">
    <cofactor evidence="1">
        <name>Mo-bis(molybdopterin guanine dinucleotide)</name>
        <dbReference type="ChEBI" id="CHEBI:60539"/>
    </cofactor>
</comment>
<evidence type="ECO:0000256" key="15">
    <source>
        <dbReference type="ARBA" id="ARBA00067026"/>
    </source>
</evidence>
<dbReference type="Pfam" id="PF01568">
    <property type="entry name" value="Molydop_binding"/>
    <property type="match status" value="1"/>
</dbReference>
<accession>A0A1I4UKN6</accession>
<dbReference type="InterPro" id="IPR050123">
    <property type="entry name" value="Prok_molybdopt-oxidoreductase"/>
</dbReference>
<evidence type="ECO:0000256" key="6">
    <source>
        <dbReference type="ARBA" id="ARBA00022729"/>
    </source>
</evidence>
<dbReference type="GO" id="GO:0051539">
    <property type="term" value="F:4 iron, 4 sulfur cluster binding"/>
    <property type="evidence" value="ECO:0007669"/>
    <property type="project" value="UniProtKB-KW"/>
</dbReference>
<dbReference type="GO" id="GO:0008863">
    <property type="term" value="F:formate dehydrogenase (NAD+) activity"/>
    <property type="evidence" value="ECO:0007669"/>
    <property type="project" value="InterPro"/>
</dbReference>
<proteinExistence type="predicted"/>
<dbReference type="GO" id="GO:0003954">
    <property type="term" value="F:NADH dehydrogenase activity"/>
    <property type="evidence" value="ECO:0007669"/>
    <property type="project" value="TreeGrafter"/>
</dbReference>
<evidence type="ECO:0000256" key="13">
    <source>
        <dbReference type="ARBA" id="ARBA00052176"/>
    </source>
</evidence>
<dbReference type="InterPro" id="IPR006478">
    <property type="entry name" value="Formate_DH_asu"/>
</dbReference>
<dbReference type="NCBIfam" id="TIGR01591">
    <property type="entry name" value="Fdh-alpha"/>
    <property type="match status" value="1"/>
</dbReference>
<evidence type="ECO:0000256" key="5">
    <source>
        <dbReference type="ARBA" id="ARBA00022723"/>
    </source>
</evidence>
<evidence type="ECO:0000256" key="10">
    <source>
        <dbReference type="ARBA" id="ARBA00023004"/>
    </source>
</evidence>
<gene>
    <name evidence="18" type="ORF">SAMN05660836_01841</name>
</gene>
<dbReference type="Pfam" id="PF00384">
    <property type="entry name" value="Molybdopterin"/>
    <property type="match status" value="1"/>
</dbReference>
<keyword evidence="6" id="KW-0732">Signal</keyword>
<dbReference type="PROSITE" id="PS00932">
    <property type="entry name" value="MOLYBDOPTERIN_PROK_3"/>
    <property type="match status" value="1"/>
</dbReference>
<comment type="function">
    <text evidence="14">Catalytic subunit of the periplasmic nitrate reductase complex NapAB. Receives electrons from NapB and catalyzes the reduction of nitrate to nitrite.</text>
</comment>
<dbReference type="GO" id="GO:0022904">
    <property type="term" value="P:respiratory electron transport chain"/>
    <property type="evidence" value="ECO:0007669"/>
    <property type="project" value="TreeGrafter"/>
</dbReference>
<dbReference type="GO" id="GO:0050140">
    <property type="term" value="F:nitrate reductase (cytochrome) activity"/>
    <property type="evidence" value="ECO:0007669"/>
    <property type="project" value="UniProtKB-EC"/>
</dbReference>
<evidence type="ECO:0000256" key="7">
    <source>
        <dbReference type="ARBA" id="ARBA00022764"/>
    </source>
</evidence>
<dbReference type="STRING" id="39841.SAMN05660836_01841"/>
<keyword evidence="19" id="KW-1185">Reference proteome</keyword>
<dbReference type="PANTHER" id="PTHR43105:SF14">
    <property type="entry name" value="FORMATE DEHYDROGENASE H"/>
    <property type="match status" value="1"/>
</dbReference>
<evidence type="ECO:0000256" key="4">
    <source>
        <dbReference type="ARBA" id="ARBA00022505"/>
    </source>
</evidence>
<organism evidence="18 19">
    <name type="scientific">Thermodesulforhabdus norvegica</name>
    <dbReference type="NCBI Taxonomy" id="39841"/>
    <lineage>
        <taxon>Bacteria</taxon>
        <taxon>Pseudomonadati</taxon>
        <taxon>Thermodesulfobacteriota</taxon>
        <taxon>Syntrophobacteria</taxon>
        <taxon>Syntrophobacterales</taxon>
        <taxon>Thermodesulforhabdaceae</taxon>
        <taxon>Thermodesulforhabdus</taxon>
    </lineage>
</organism>
<dbReference type="SUPFAM" id="SSF53706">
    <property type="entry name" value="Formate dehydrogenase/DMSO reductase, domains 1-3"/>
    <property type="match status" value="1"/>
</dbReference>
<dbReference type="GO" id="GO:0016020">
    <property type="term" value="C:membrane"/>
    <property type="evidence" value="ECO:0007669"/>
    <property type="project" value="TreeGrafter"/>
</dbReference>
<evidence type="ECO:0000256" key="14">
    <source>
        <dbReference type="ARBA" id="ARBA00055000"/>
    </source>
</evidence>
<dbReference type="Gene3D" id="3.40.50.740">
    <property type="match status" value="1"/>
</dbReference>
<evidence type="ECO:0000259" key="17">
    <source>
        <dbReference type="Pfam" id="PF01568"/>
    </source>
</evidence>
<reference evidence="18 19" key="1">
    <citation type="submission" date="2016-10" db="EMBL/GenBank/DDBJ databases">
        <authorList>
            <person name="de Groot N.N."/>
        </authorList>
    </citation>
    <scope>NUCLEOTIDE SEQUENCE [LARGE SCALE GENOMIC DNA]</scope>
    <source>
        <strain evidence="18 19">DSM 9990</strain>
    </source>
</reference>
<dbReference type="GO" id="GO:0042128">
    <property type="term" value="P:nitrate assimilation"/>
    <property type="evidence" value="ECO:0007669"/>
    <property type="project" value="UniProtKB-KW"/>
</dbReference>
<evidence type="ECO:0000256" key="8">
    <source>
        <dbReference type="ARBA" id="ARBA00022982"/>
    </source>
</evidence>
<dbReference type="InterPro" id="IPR041925">
    <property type="entry name" value="CT_Formate-Dh_H"/>
</dbReference>
<keyword evidence="8" id="KW-0813">Transport</keyword>
<keyword evidence="8" id="KW-0249">Electron transport</keyword>
<name>A0A1I4UKN6_9BACT</name>
<sequence>MTNSIEDIDQGEVILVIGSNTTENHPVIGMRIRRAVRQKGVKLIVADPRKIDLAHEAHIYLPIRPGTDIALVNAMMHVILKEGLHDQAFIDEHTEGFEDLRRVVEKYTPEYAAEITGVKAEDIIAAARMYGSAGRAAIVYCMGITQHTKGTDNVKSLANLALICGNIGKPGSGINPLRGQNNVQGACDMGGLPATYPGYQPVNNPDVKKKFEAAWGVKLSDKVGLTVVEMGHAALDGRVKAMYVMGENPALSDPDLHHLQEAFKKLDLLIVQDIFFNDTCRYAHVVLPSASFAEKDGTFTNTERRVQRVRRALDPPGEARDDWWIISQVASRLGYPMSYESAEEIFEEIRKVTPQYAGITYKRIEKCGIQWPCPSEDHPGTPILHVGKIARGRGLLTPIEYRPPVEQPDSEFPFVLTTGRNYYHYHTGTMTRRSRVSNYYVPEPYLEMNPYDAEEMGISDGEVVKVMSRRGEIAVKVKISDRVKRGEVFSTFHFSEAAANILTIAELDPVAKIPEFKVTAVRIEKA</sequence>
<dbReference type="AlphaFoldDB" id="A0A1I4UKN6"/>
<dbReference type="InterPro" id="IPR006657">
    <property type="entry name" value="MoPterin_dinucl-bd_dom"/>
</dbReference>
<dbReference type="Proteomes" id="UP000199611">
    <property type="component" value="Unassembled WGS sequence"/>
</dbReference>
<dbReference type="GO" id="GO:0015942">
    <property type="term" value="P:formate metabolic process"/>
    <property type="evidence" value="ECO:0007669"/>
    <property type="project" value="InterPro"/>
</dbReference>
<dbReference type="PANTHER" id="PTHR43105">
    <property type="entry name" value="RESPIRATORY NITRATE REDUCTASE"/>
    <property type="match status" value="1"/>
</dbReference>
<dbReference type="Gene3D" id="2.40.40.20">
    <property type="match status" value="1"/>
</dbReference>
<dbReference type="EMBL" id="FOUU01000006">
    <property type="protein sequence ID" value="SFM89263.1"/>
    <property type="molecule type" value="Genomic_DNA"/>
</dbReference>
<evidence type="ECO:0000313" key="18">
    <source>
        <dbReference type="EMBL" id="SFM89263.1"/>
    </source>
</evidence>
<dbReference type="GO" id="GO:0043546">
    <property type="term" value="F:molybdopterin cofactor binding"/>
    <property type="evidence" value="ECO:0007669"/>
    <property type="project" value="InterPro"/>
</dbReference>
<keyword evidence="3" id="KW-0004">4Fe-4S</keyword>
<keyword evidence="9" id="KW-0560">Oxidoreductase</keyword>
<evidence type="ECO:0000256" key="12">
    <source>
        <dbReference type="ARBA" id="ARBA00023063"/>
    </source>
</evidence>
<keyword evidence="11" id="KW-0411">Iron-sulfur</keyword>
<keyword evidence="4" id="KW-0500">Molybdenum</keyword>
<dbReference type="CDD" id="cd02790">
    <property type="entry name" value="MopB_CT_Formate-Dh_H"/>
    <property type="match status" value="1"/>
</dbReference>
<keyword evidence="12" id="KW-0534">Nitrate assimilation</keyword>
<evidence type="ECO:0000256" key="11">
    <source>
        <dbReference type="ARBA" id="ARBA00023014"/>
    </source>
</evidence>
<dbReference type="EC" id="1.9.6.1" evidence="15"/>
<dbReference type="SUPFAM" id="SSF50692">
    <property type="entry name" value="ADC-like"/>
    <property type="match status" value="1"/>
</dbReference>
<dbReference type="FunFam" id="3.40.228.10:FF:000002">
    <property type="entry name" value="Formate dehydrogenase subunit alpha"/>
    <property type="match status" value="1"/>
</dbReference>
<dbReference type="Gene3D" id="3.40.228.10">
    <property type="entry name" value="Dimethylsulfoxide Reductase, domain 2"/>
    <property type="match status" value="1"/>
</dbReference>
<evidence type="ECO:0000256" key="9">
    <source>
        <dbReference type="ARBA" id="ARBA00023002"/>
    </source>
</evidence>
<dbReference type="InterPro" id="IPR006656">
    <property type="entry name" value="Mopterin_OxRdtase"/>
</dbReference>
<evidence type="ECO:0000256" key="1">
    <source>
        <dbReference type="ARBA" id="ARBA00001942"/>
    </source>
</evidence>
<comment type="catalytic activity">
    <reaction evidence="13">
        <text>2 Fe(II)-[cytochrome] + nitrate + 2 H(+) = 2 Fe(III)-[cytochrome] + nitrite + H2O</text>
        <dbReference type="Rhea" id="RHEA:12909"/>
        <dbReference type="Rhea" id="RHEA-COMP:11777"/>
        <dbReference type="Rhea" id="RHEA-COMP:11778"/>
        <dbReference type="ChEBI" id="CHEBI:15377"/>
        <dbReference type="ChEBI" id="CHEBI:15378"/>
        <dbReference type="ChEBI" id="CHEBI:16301"/>
        <dbReference type="ChEBI" id="CHEBI:17632"/>
        <dbReference type="ChEBI" id="CHEBI:29033"/>
        <dbReference type="ChEBI" id="CHEBI:29034"/>
        <dbReference type="EC" id="1.9.6.1"/>
    </reaction>
</comment>
<keyword evidence="7" id="KW-0574">Periplasm</keyword>
<keyword evidence="10" id="KW-0408">Iron</keyword>
<evidence type="ECO:0000313" key="19">
    <source>
        <dbReference type="Proteomes" id="UP000199611"/>
    </source>
</evidence>
<feature type="domain" description="Molybdopterin dinucleotide-binding" evidence="17">
    <location>
        <begin position="414"/>
        <end position="520"/>
    </location>
</feature>
<feature type="domain" description="Molybdopterin oxidoreductase" evidence="16">
    <location>
        <begin position="1"/>
        <end position="331"/>
    </location>
</feature>
<evidence type="ECO:0000256" key="2">
    <source>
        <dbReference type="ARBA" id="ARBA00001966"/>
    </source>
</evidence>
<keyword evidence="5" id="KW-0479">Metal-binding</keyword>
<comment type="cofactor">
    <cofactor evidence="2">
        <name>[4Fe-4S] cluster</name>
        <dbReference type="ChEBI" id="CHEBI:49883"/>
    </cofactor>
</comment>